<proteinExistence type="predicted"/>
<sequence>MAAIVVIVIAAAAWWLWQAPQWRTRIVETVQQSLGLATQEPAQPGPVTTAENAAAPAAQATVDAALPQAPENPAPLHPLEPLEAQAPAAESTAAALPPLEASDGDLQATLTRLAGDTRVATLVRGDQLVRRIVATVDNLPSQRAPTQMWPVHPTAPRFTVDDSGGEADTFIAPANSARYAPAVALFTRLDMQQLAREYRRYYPLFQQAYEELGYPDRYFNDRLVAVIDHLLQAPEPVAPRVRLMPVRGEIVSQQPWVRYEFEDPQLEALSAGQKILVRMGPENARRVKSQLRALRAAITAAAPANQSAAP</sequence>
<keyword evidence="2" id="KW-1185">Reference proteome</keyword>
<dbReference type="Pfam" id="PF11219">
    <property type="entry name" value="DUF3014"/>
    <property type="match status" value="1"/>
</dbReference>
<dbReference type="STRING" id="1610491.AAV94_02035"/>
<dbReference type="Proteomes" id="UP000050580">
    <property type="component" value="Unassembled WGS sequence"/>
</dbReference>
<organism evidence="1 2">
    <name type="scientific">Lampropedia cohaerens</name>
    <dbReference type="NCBI Taxonomy" id="1610491"/>
    <lineage>
        <taxon>Bacteria</taxon>
        <taxon>Pseudomonadati</taxon>
        <taxon>Pseudomonadota</taxon>
        <taxon>Betaproteobacteria</taxon>
        <taxon>Burkholderiales</taxon>
        <taxon>Comamonadaceae</taxon>
        <taxon>Lampropedia</taxon>
    </lineage>
</organism>
<comment type="caution">
    <text evidence="1">The sequence shown here is derived from an EMBL/GenBank/DDBJ whole genome shotgun (WGS) entry which is preliminary data.</text>
</comment>
<evidence type="ECO:0000313" key="2">
    <source>
        <dbReference type="Proteomes" id="UP000050580"/>
    </source>
</evidence>
<protein>
    <recommendedName>
        <fullName evidence="3">DUF3014 domain-containing protein</fullName>
    </recommendedName>
</protein>
<evidence type="ECO:0008006" key="3">
    <source>
        <dbReference type="Google" id="ProtNLM"/>
    </source>
</evidence>
<gene>
    <name evidence="1" type="ORF">AAV94_02035</name>
</gene>
<dbReference type="EMBL" id="LBNQ01000009">
    <property type="protein sequence ID" value="KKW69235.1"/>
    <property type="molecule type" value="Genomic_DNA"/>
</dbReference>
<accession>A0A0U1Q3M3</accession>
<reference evidence="1 2" key="1">
    <citation type="submission" date="2015-05" db="EMBL/GenBank/DDBJ databases">
        <title>Draft genome sequence of Lampropedia sp. CT6, isolated from the microbial mat of a hot water spring, located at Manikaran, India.</title>
        <authorList>
            <person name="Tripathi C."/>
            <person name="Rani P."/>
            <person name="Mahato N.K."/>
            <person name="Lal R."/>
        </authorList>
    </citation>
    <scope>NUCLEOTIDE SEQUENCE [LARGE SCALE GENOMIC DNA]</scope>
    <source>
        <strain evidence="1 2">CT6</strain>
    </source>
</reference>
<dbReference type="PATRIC" id="fig|1610491.3.peg.424"/>
<dbReference type="AlphaFoldDB" id="A0A0U1Q3M3"/>
<evidence type="ECO:0000313" key="1">
    <source>
        <dbReference type="EMBL" id="KKW69235.1"/>
    </source>
</evidence>
<dbReference type="InterPro" id="IPR021382">
    <property type="entry name" value="DUF3014"/>
</dbReference>
<name>A0A0U1Q3M3_9BURK</name>